<keyword evidence="10" id="KW-1185">Reference proteome</keyword>
<dbReference type="GO" id="GO:0008616">
    <property type="term" value="P:tRNA queuosine(34) biosynthetic process"/>
    <property type="evidence" value="ECO:0007669"/>
    <property type="project" value="UniProtKB-KW"/>
</dbReference>
<dbReference type="PANTHER" id="PTHR30002:SF4">
    <property type="entry name" value="EPOXYQUEUOSINE REDUCTASE"/>
    <property type="match status" value="1"/>
</dbReference>
<dbReference type="Pfam" id="PF13484">
    <property type="entry name" value="Fer4_16"/>
    <property type="match status" value="1"/>
</dbReference>
<dbReference type="Gene3D" id="3.30.70.20">
    <property type="match status" value="1"/>
</dbReference>
<sequence>MRSEDLRKLFLTEFDEVGIIHTDTYQKEAKKLHKKQIDINYPTMVVVALSYPKRFIKHTHTHLVPSFYTFGQDYHYVLKNRIKKVMEQLDYKYELGVDNHPYDERLAAVLAGIGFFGKNQLIINKNYGSYMFLGIVLIDCPLDQEFVLDVFDDCGTCDICIKACPTQALEENKYHMEKCMSYFNQEKKVLTEAQIKSNHSLFGCDICQMVCPKNINKGIVQHSEFDLSGKETVSIKDLFSLSNKAFEESYKDMAYLWKGKTILMRNALTLMLKQKNKDYIDLIEKSLDKKTVSWYQDTAYNILDKLKKI</sequence>
<evidence type="ECO:0000256" key="8">
    <source>
        <dbReference type="ARBA" id="ARBA00023014"/>
    </source>
</evidence>
<dbReference type="GO" id="GO:0052693">
    <property type="term" value="F:epoxyqueuosine reductase activity"/>
    <property type="evidence" value="ECO:0007669"/>
    <property type="project" value="TreeGrafter"/>
</dbReference>
<organism evidence="9 10">
    <name type="scientific">Mariniplasma anaerobium</name>
    <dbReference type="NCBI Taxonomy" id="2735436"/>
    <lineage>
        <taxon>Bacteria</taxon>
        <taxon>Bacillati</taxon>
        <taxon>Mycoplasmatota</taxon>
        <taxon>Mollicutes</taxon>
        <taxon>Acholeplasmatales</taxon>
        <taxon>Acholeplasmataceae</taxon>
        <taxon>Mariniplasma</taxon>
    </lineage>
</organism>
<proteinExistence type="predicted"/>
<keyword evidence="2" id="KW-0963">Cytoplasm</keyword>
<evidence type="ECO:0000256" key="2">
    <source>
        <dbReference type="ARBA" id="ARBA00022490"/>
    </source>
</evidence>
<keyword evidence="3" id="KW-0819">tRNA processing</keyword>
<evidence type="ECO:0000256" key="4">
    <source>
        <dbReference type="ARBA" id="ARBA00022723"/>
    </source>
</evidence>
<dbReference type="InterPro" id="IPR013542">
    <property type="entry name" value="QueG_DUF1730"/>
</dbReference>
<keyword evidence="6" id="KW-0560">Oxidoreductase</keyword>
<evidence type="ECO:0000256" key="1">
    <source>
        <dbReference type="ARBA" id="ARBA00022485"/>
    </source>
</evidence>
<evidence type="ECO:0000313" key="10">
    <source>
        <dbReference type="Proteomes" id="UP000620133"/>
    </source>
</evidence>
<keyword evidence="8" id="KW-0411">Iron-sulfur</keyword>
<dbReference type="Proteomes" id="UP000620133">
    <property type="component" value="Chromosome"/>
</dbReference>
<dbReference type="PROSITE" id="PS00198">
    <property type="entry name" value="4FE4S_FER_1"/>
    <property type="match status" value="1"/>
</dbReference>
<keyword evidence="1" id="KW-0004">4Fe-4S</keyword>
<dbReference type="PROSITE" id="PS51379">
    <property type="entry name" value="4FE4S_FER_2"/>
    <property type="match status" value="1"/>
</dbReference>
<dbReference type="KEGG" id="manr:MPAN_007880"/>
<evidence type="ECO:0000256" key="6">
    <source>
        <dbReference type="ARBA" id="ARBA00023002"/>
    </source>
</evidence>
<dbReference type="GO" id="GO:0051539">
    <property type="term" value="F:4 iron, 4 sulfur cluster binding"/>
    <property type="evidence" value="ECO:0007669"/>
    <property type="project" value="UniProtKB-KW"/>
</dbReference>
<accession>A0A7U9TGS7</accession>
<dbReference type="Pfam" id="PF08331">
    <property type="entry name" value="QueG_DUF1730"/>
    <property type="match status" value="1"/>
</dbReference>
<evidence type="ECO:0000313" key="9">
    <source>
        <dbReference type="EMBL" id="BCR35895.1"/>
    </source>
</evidence>
<name>A0A7U9TGS7_9MOLU</name>
<dbReference type="InterPro" id="IPR017900">
    <property type="entry name" value="4Fe4S_Fe_S_CS"/>
</dbReference>
<dbReference type="InterPro" id="IPR004453">
    <property type="entry name" value="QueG"/>
</dbReference>
<protein>
    <submittedName>
        <fullName evidence="9">Epoxyqueuosine reductase</fullName>
    </submittedName>
</protein>
<evidence type="ECO:0000256" key="7">
    <source>
        <dbReference type="ARBA" id="ARBA00023004"/>
    </source>
</evidence>
<keyword evidence="5" id="KW-0671">Queuosine biosynthesis</keyword>
<evidence type="ECO:0000256" key="3">
    <source>
        <dbReference type="ARBA" id="ARBA00022694"/>
    </source>
</evidence>
<gene>
    <name evidence="9" type="ORF">MPAN_007880</name>
</gene>
<evidence type="ECO:0000256" key="5">
    <source>
        <dbReference type="ARBA" id="ARBA00022785"/>
    </source>
</evidence>
<dbReference type="SUPFAM" id="SSF54862">
    <property type="entry name" value="4Fe-4S ferredoxins"/>
    <property type="match status" value="1"/>
</dbReference>
<dbReference type="EMBL" id="AP024412">
    <property type="protein sequence ID" value="BCR35895.1"/>
    <property type="molecule type" value="Genomic_DNA"/>
</dbReference>
<dbReference type="PANTHER" id="PTHR30002">
    <property type="entry name" value="EPOXYQUEUOSINE REDUCTASE"/>
    <property type="match status" value="1"/>
</dbReference>
<dbReference type="InterPro" id="IPR017896">
    <property type="entry name" value="4Fe4S_Fe-S-bd"/>
</dbReference>
<dbReference type="GO" id="GO:0046872">
    <property type="term" value="F:metal ion binding"/>
    <property type="evidence" value="ECO:0007669"/>
    <property type="project" value="UniProtKB-KW"/>
</dbReference>
<dbReference type="RefSeq" id="WP_176238726.1">
    <property type="nucleotide sequence ID" value="NZ_AP024412.1"/>
</dbReference>
<reference evidence="9" key="1">
    <citation type="submission" date="2021-01" db="EMBL/GenBank/DDBJ databases">
        <title>Draft genome sequence of Acholeplasmataceae bacterium strain Mahy22.</title>
        <authorList>
            <person name="Watanabe M."/>
            <person name="Kojima H."/>
            <person name="Fukui M."/>
        </authorList>
    </citation>
    <scope>NUCLEOTIDE SEQUENCE</scope>
    <source>
        <strain evidence="9">Mahy22</strain>
    </source>
</reference>
<keyword evidence="7" id="KW-0408">Iron</keyword>
<dbReference type="AlphaFoldDB" id="A0A7U9TGS7"/>
<keyword evidence="4" id="KW-0479">Metal-binding</keyword>